<feature type="compositionally biased region" description="Basic and acidic residues" evidence="10">
    <location>
        <begin position="176"/>
        <end position="186"/>
    </location>
</feature>
<dbReference type="CDD" id="cd00143">
    <property type="entry name" value="PP2Cc"/>
    <property type="match status" value="1"/>
</dbReference>
<feature type="compositionally biased region" description="Acidic residues" evidence="10">
    <location>
        <begin position="265"/>
        <end position="301"/>
    </location>
</feature>
<evidence type="ECO:0000256" key="1">
    <source>
        <dbReference type="ARBA" id="ARBA00001936"/>
    </source>
</evidence>
<feature type="compositionally biased region" description="Basic and acidic residues" evidence="10">
    <location>
        <begin position="200"/>
        <end position="209"/>
    </location>
</feature>
<evidence type="ECO:0000256" key="3">
    <source>
        <dbReference type="ARBA" id="ARBA00013081"/>
    </source>
</evidence>
<dbReference type="InterPro" id="IPR015655">
    <property type="entry name" value="PP2C"/>
</dbReference>
<evidence type="ECO:0000256" key="5">
    <source>
        <dbReference type="ARBA" id="ARBA00022801"/>
    </source>
</evidence>
<feature type="compositionally biased region" description="Low complexity" evidence="10">
    <location>
        <begin position="211"/>
        <end position="233"/>
    </location>
</feature>
<feature type="compositionally biased region" description="Basic and acidic residues" evidence="10">
    <location>
        <begin position="542"/>
        <end position="557"/>
    </location>
</feature>
<dbReference type="GO" id="GO:0046872">
    <property type="term" value="F:metal ion binding"/>
    <property type="evidence" value="ECO:0007669"/>
    <property type="project" value="UniProtKB-KW"/>
</dbReference>
<keyword evidence="8" id="KW-0464">Manganese</keyword>
<dbReference type="GO" id="GO:0004722">
    <property type="term" value="F:protein serine/threonine phosphatase activity"/>
    <property type="evidence" value="ECO:0007669"/>
    <property type="project" value="UniProtKB-EC"/>
</dbReference>
<evidence type="ECO:0000256" key="8">
    <source>
        <dbReference type="ARBA" id="ARBA00023211"/>
    </source>
</evidence>
<evidence type="ECO:0000256" key="7">
    <source>
        <dbReference type="ARBA" id="ARBA00022912"/>
    </source>
</evidence>
<dbReference type="SUPFAM" id="SSF81606">
    <property type="entry name" value="PP2C-like"/>
    <property type="match status" value="2"/>
</dbReference>
<dbReference type="PANTHER" id="PTHR13832:SF803">
    <property type="entry name" value="PROTEIN PHOSPHATASE 1G"/>
    <property type="match status" value="1"/>
</dbReference>
<evidence type="ECO:0000256" key="9">
    <source>
        <dbReference type="RuleBase" id="RU003465"/>
    </source>
</evidence>
<evidence type="ECO:0000256" key="10">
    <source>
        <dbReference type="SAM" id="MobiDB-lite"/>
    </source>
</evidence>
<dbReference type="EMBL" id="GEDV01012491">
    <property type="protein sequence ID" value="JAP76066.1"/>
    <property type="molecule type" value="Transcribed_RNA"/>
</dbReference>
<dbReference type="InterPro" id="IPR001932">
    <property type="entry name" value="PPM-type_phosphatase-like_dom"/>
</dbReference>
<dbReference type="PROSITE" id="PS01032">
    <property type="entry name" value="PPM_1"/>
    <property type="match status" value="1"/>
</dbReference>
<dbReference type="PROSITE" id="PS51746">
    <property type="entry name" value="PPM_2"/>
    <property type="match status" value="1"/>
</dbReference>
<comment type="similarity">
    <text evidence="2 9">Belongs to the PP2C family.</text>
</comment>
<evidence type="ECO:0000256" key="6">
    <source>
        <dbReference type="ARBA" id="ARBA00022842"/>
    </source>
</evidence>
<accession>A0A131YDC6</accession>
<dbReference type="Pfam" id="PF00481">
    <property type="entry name" value="PP2C"/>
    <property type="match status" value="2"/>
</dbReference>
<feature type="region of interest" description="Disordered" evidence="10">
    <location>
        <begin position="159"/>
        <end position="308"/>
    </location>
</feature>
<keyword evidence="5 9" id="KW-0378">Hydrolase</keyword>
<comment type="cofactor">
    <cofactor evidence="1">
        <name>Mn(2+)</name>
        <dbReference type="ChEBI" id="CHEBI:29035"/>
    </cofactor>
</comment>
<name>A0A131YDC6_RHIAP</name>
<proteinExistence type="inferred from homology"/>
<dbReference type="EC" id="3.1.3.16" evidence="3"/>
<dbReference type="PANTHER" id="PTHR13832">
    <property type="entry name" value="PROTEIN PHOSPHATASE 2C"/>
    <property type="match status" value="1"/>
</dbReference>
<dbReference type="InterPro" id="IPR036457">
    <property type="entry name" value="PPM-type-like_dom_sf"/>
</dbReference>
<dbReference type="SMART" id="SM00332">
    <property type="entry name" value="PP2Cc"/>
    <property type="match status" value="1"/>
</dbReference>
<keyword evidence="6" id="KW-0460">Magnesium</keyword>
<feature type="compositionally biased region" description="Acidic residues" evidence="10">
    <location>
        <begin position="532"/>
        <end position="541"/>
    </location>
</feature>
<dbReference type="InterPro" id="IPR000222">
    <property type="entry name" value="PP2C_BS"/>
</dbReference>
<evidence type="ECO:0000259" key="11">
    <source>
        <dbReference type="PROSITE" id="PS51746"/>
    </source>
</evidence>
<sequence length="579" mass="61945">MGAYLSEPVTEKFSTNETGSRISYGASSMQGWRMSQEDAHNTILNYDRDTSFFAVYDGHGGAEVAKYCAMKLPDFVKTLSCYKEGNLEEALREGFLQFDASLVTATGLSELKALAGTSSDDSGEATPEEGEADMLHAEATMPIEDLLARYSGRVKEAVCEEKDGGKKGSVSGGSDADDKPESRPAGEKIVNGECSPDEQSAQKDGDEAVKAGSSGEAAEAGGSASSSGSAGAGDEQPQSGRRSRRNWKPYMALVADQDASSDSSESGEDEEESGEEEEAEDEEDEEEEEEGEEEEGEEGDEGGCGGWNERLKRRLSQLNTLPTGDTETAGYDSGCTAVVGLVRGRHLVVANAGDSRCVVCRSGQALDMSLDHKPEDAAEYNRIRNAGGRVTKEGRVNGGLNLSRAIGDHAYKRNKDLELRDQMITALPDVKALDIDPATDEFMVLACDGIWNNMTSQEVVDFVKRELDKGTRPLSAICEMLFDACLAPDTTGDGTGCDNMTCIIVQFHQDKDDDRVANGNKGQKRSLPADGEPSEGTEESEKDTVEETPSKRCRMDDSATASDVEATPNGAKATEVTDV</sequence>
<organism evidence="12">
    <name type="scientific">Rhipicephalus appendiculatus</name>
    <name type="common">Brown ear tick</name>
    <dbReference type="NCBI Taxonomy" id="34631"/>
    <lineage>
        <taxon>Eukaryota</taxon>
        <taxon>Metazoa</taxon>
        <taxon>Ecdysozoa</taxon>
        <taxon>Arthropoda</taxon>
        <taxon>Chelicerata</taxon>
        <taxon>Arachnida</taxon>
        <taxon>Acari</taxon>
        <taxon>Parasitiformes</taxon>
        <taxon>Ixodida</taxon>
        <taxon>Ixodoidea</taxon>
        <taxon>Ixodidae</taxon>
        <taxon>Rhipicephalinae</taxon>
        <taxon>Rhipicephalus</taxon>
        <taxon>Rhipicephalus</taxon>
    </lineage>
</organism>
<evidence type="ECO:0000256" key="2">
    <source>
        <dbReference type="ARBA" id="ARBA00006702"/>
    </source>
</evidence>
<protein>
    <recommendedName>
        <fullName evidence="3">protein-serine/threonine phosphatase</fullName>
        <ecNumber evidence="3">3.1.3.16</ecNumber>
    </recommendedName>
</protein>
<dbReference type="Gene3D" id="3.60.40.10">
    <property type="entry name" value="PPM-type phosphatase domain"/>
    <property type="match status" value="2"/>
</dbReference>
<feature type="domain" description="PPM-type phosphatase" evidence="11">
    <location>
        <begin position="23"/>
        <end position="507"/>
    </location>
</feature>
<evidence type="ECO:0000256" key="4">
    <source>
        <dbReference type="ARBA" id="ARBA00022723"/>
    </source>
</evidence>
<evidence type="ECO:0000313" key="12">
    <source>
        <dbReference type="EMBL" id="JAP76066.1"/>
    </source>
</evidence>
<keyword evidence="4" id="KW-0479">Metal-binding</keyword>
<reference evidence="12" key="1">
    <citation type="journal article" date="2016" name="Ticks Tick Borne Dis.">
        <title>De novo assembly and annotation of the salivary gland transcriptome of Rhipicephalus appendiculatus male and female ticks during blood feeding.</title>
        <authorList>
            <person name="de Castro M.H."/>
            <person name="de Klerk D."/>
            <person name="Pienaar R."/>
            <person name="Latif A.A."/>
            <person name="Rees D.J."/>
            <person name="Mans B.J."/>
        </authorList>
    </citation>
    <scope>NUCLEOTIDE SEQUENCE</scope>
    <source>
        <tissue evidence="12">Salivary glands</tissue>
    </source>
</reference>
<keyword evidence="7 9" id="KW-0904">Protein phosphatase</keyword>
<dbReference type="AlphaFoldDB" id="A0A131YDC6"/>
<feature type="region of interest" description="Disordered" evidence="10">
    <location>
        <begin position="513"/>
        <end position="579"/>
    </location>
</feature>